<reference evidence="2 3" key="1">
    <citation type="submission" date="2018-09" db="EMBL/GenBank/DDBJ databases">
        <title>Comparative genomics of Leucobacter spp.</title>
        <authorList>
            <person name="Reis A.C."/>
            <person name="Kolvenbach B.A."/>
            <person name="Corvini P.F.X."/>
            <person name="Nunes O.C."/>
        </authorList>
    </citation>
    <scope>NUCLEOTIDE SEQUENCE [LARGE SCALE GENOMIC DNA]</scope>
    <source>
        <strain evidence="2 3">L-1</strain>
    </source>
</reference>
<feature type="domain" description="Bacterial bifunctional deaminase-reductase C-terminal" evidence="1">
    <location>
        <begin position="4"/>
        <end position="156"/>
    </location>
</feature>
<gene>
    <name evidence="2" type="ORF">D3226_12915</name>
</gene>
<dbReference type="InterPro" id="IPR024072">
    <property type="entry name" value="DHFR-like_dom_sf"/>
</dbReference>
<dbReference type="EMBL" id="QYAD01000005">
    <property type="protein sequence ID" value="MBL3690844.1"/>
    <property type="molecule type" value="Genomic_DNA"/>
</dbReference>
<name>A0ABS1STK6_9MICO</name>
<dbReference type="SUPFAM" id="SSF53597">
    <property type="entry name" value="Dihydrofolate reductase-like"/>
    <property type="match status" value="1"/>
</dbReference>
<organism evidence="2 3">
    <name type="scientific">Leucobacter chromiireducens subsp. chromiireducens</name>
    <dbReference type="NCBI Taxonomy" id="660067"/>
    <lineage>
        <taxon>Bacteria</taxon>
        <taxon>Bacillati</taxon>
        <taxon>Actinomycetota</taxon>
        <taxon>Actinomycetes</taxon>
        <taxon>Micrococcales</taxon>
        <taxon>Microbacteriaceae</taxon>
        <taxon>Leucobacter</taxon>
    </lineage>
</organism>
<keyword evidence="3" id="KW-1185">Reference proteome</keyword>
<dbReference type="RefSeq" id="WP_202383027.1">
    <property type="nucleotide sequence ID" value="NZ_BAAAMA010000009.1"/>
</dbReference>
<comment type="caution">
    <text evidence="2">The sequence shown here is derived from an EMBL/GenBank/DDBJ whole genome shotgun (WGS) entry which is preliminary data.</text>
</comment>
<proteinExistence type="predicted"/>
<dbReference type="PANTHER" id="PTHR38011">
    <property type="entry name" value="DIHYDROFOLATE REDUCTASE FAMILY PROTEIN (AFU_ORTHOLOGUE AFUA_8G06820)"/>
    <property type="match status" value="1"/>
</dbReference>
<dbReference type="Proteomes" id="UP001646141">
    <property type="component" value="Unassembled WGS sequence"/>
</dbReference>
<sequence>MSRLIYYVASSLDGFIADENDSLDWLLSQEQVPGGGNDYEQFIPGIGAIVMGSTTYEWVLANGGWSYDVPAWVLTSRDLAPPAPSASGATPDVRFANGSVADVYAEMFAAADGRDLWVVGGGDLAGQFADAGLLDEVQLSIAPVTLGAGRPLLPRRLDLELTEHGTNGAFLTARYRVAAPKHGDAASPLDVA</sequence>
<protein>
    <submittedName>
        <fullName evidence="2">Dihydrofolate reductase</fullName>
    </submittedName>
</protein>
<dbReference type="InterPro" id="IPR002734">
    <property type="entry name" value="RibDG_C"/>
</dbReference>
<accession>A0ABS1STK6</accession>
<dbReference type="PANTHER" id="PTHR38011:SF11">
    <property type="entry name" value="2,5-DIAMINO-6-RIBOSYLAMINO-4(3H)-PYRIMIDINONE 5'-PHOSPHATE REDUCTASE"/>
    <property type="match status" value="1"/>
</dbReference>
<evidence type="ECO:0000313" key="3">
    <source>
        <dbReference type="Proteomes" id="UP001646141"/>
    </source>
</evidence>
<dbReference type="Gene3D" id="3.40.430.10">
    <property type="entry name" value="Dihydrofolate Reductase, subunit A"/>
    <property type="match status" value="1"/>
</dbReference>
<evidence type="ECO:0000259" key="1">
    <source>
        <dbReference type="Pfam" id="PF01872"/>
    </source>
</evidence>
<dbReference type="Pfam" id="PF01872">
    <property type="entry name" value="RibD_C"/>
    <property type="match status" value="1"/>
</dbReference>
<evidence type="ECO:0000313" key="2">
    <source>
        <dbReference type="EMBL" id="MBL3690844.1"/>
    </source>
</evidence>
<dbReference type="InterPro" id="IPR050765">
    <property type="entry name" value="Riboflavin_Biosynth_HTPR"/>
</dbReference>